<protein>
    <submittedName>
        <fullName evidence="9">Plasma membrane sulfite pump involved in sulfite metabolism</fullName>
    </submittedName>
</protein>
<keyword evidence="3" id="KW-0813">Transport</keyword>
<organism evidence="9 10">
    <name type="scientific">Coemansia thaxteri</name>
    <dbReference type="NCBI Taxonomy" id="2663907"/>
    <lineage>
        <taxon>Eukaryota</taxon>
        <taxon>Fungi</taxon>
        <taxon>Fungi incertae sedis</taxon>
        <taxon>Zoopagomycota</taxon>
        <taxon>Kickxellomycotina</taxon>
        <taxon>Kickxellomycetes</taxon>
        <taxon>Kickxellales</taxon>
        <taxon>Kickxellaceae</taxon>
        <taxon>Coemansia</taxon>
    </lineage>
</organism>
<dbReference type="InterPro" id="IPR004695">
    <property type="entry name" value="SLAC1/Mae1/Ssu1/TehA"/>
</dbReference>
<keyword evidence="7 8" id="KW-0472">Membrane</keyword>
<dbReference type="Gene3D" id="1.50.10.150">
    <property type="entry name" value="Voltage-dependent anion channel"/>
    <property type="match status" value="1"/>
</dbReference>
<comment type="similarity">
    <text evidence="2">Belongs to the tellurite-resistance/dicarboxylate transporter (TDT) family.</text>
</comment>
<dbReference type="PANTHER" id="PTHR31686">
    <property type="match status" value="1"/>
</dbReference>
<dbReference type="AlphaFoldDB" id="A0A9W8BLN2"/>
<feature type="transmembrane region" description="Helical" evidence="8">
    <location>
        <begin position="374"/>
        <end position="401"/>
    </location>
</feature>
<keyword evidence="4" id="KW-1003">Cell membrane</keyword>
<dbReference type="Pfam" id="PF03595">
    <property type="entry name" value="SLAC1"/>
    <property type="match status" value="1"/>
</dbReference>
<comment type="subcellular location">
    <subcellularLocation>
        <location evidence="1">Cell membrane</location>
        <topology evidence="1">Multi-pass membrane protein</topology>
    </subcellularLocation>
</comment>
<dbReference type="InterPro" id="IPR051629">
    <property type="entry name" value="Sulfite_efflux_TDT"/>
</dbReference>
<keyword evidence="10" id="KW-1185">Reference proteome</keyword>
<evidence type="ECO:0000256" key="5">
    <source>
        <dbReference type="ARBA" id="ARBA00022692"/>
    </source>
</evidence>
<feature type="transmembrane region" description="Helical" evidence="8">
    <location>
        <begin position="131"/>
        <end position="151"/>
    </location>
</feature>
<evidence type="ECO:0000256" key="6">
    <source>
        <dbReference type="ARBA" id="ARBA00022989"/>
    </source>
</evidence>
<dbReference type="OrthoDB" id="1099at2759"/>
<feature type="transmembrane region" description="Helical" evidence="8">
    <location>
        <begin position="55"/>
        <end position="77"/>
    </location>
</feature>
<dbReference type="InterPro" id="IPR038665">
    <property type="entry name" value="Voltage-dep_anion_channel_sf"/>
</dbReference>
<evidence type="ECO:0000256" key="8">
    <source>
        <dbReference type="SAM" id="Phobius"/>
    </source>
</evidence>
<evidence type="ECO:0000256" key="2">
    <source>
        <dbReference type="ARBA" id="ARBA00008566"/>
    </source>
</evidence>
<comment type="caution">
    <text evidence="9">The sequence shown here is derived from an EMBL/GenBank/DDBJ whole genome shotgun (WGS) entry which is preliminary data.</text>
</comment>
<dbReference type="CDD" id="cd09318">
    <property type="entry name" value="TDT_SSU1"/>
    <property type="match status" value="1"/>
</dbReference>
<feature type="transmembrane region" description="Helical" evidence="8">
    <location>
        <begin position="310"/>
        <end position="334"/>
    </location>
</feature>
<proteinExistence type="inferred from homology"/>
<evidence type="ECO:0000256" key="7">
    <source>
        <dbReference type="ARBA" id="ARBA00023136"/>
    </source>
</evidence>
<feature type="transmembrane region" description="Helical" evidence="8">
    <location>
        <begin position="196"/>
        <end position="216"/>
    </location>
</feature>
<accession>A0A9W8BLN2</accession>
<dbReference type="EMBL" id="JANBQF010000085">
    <property type="protein sequence ID" value="KAJ2005790.1"/>
    <property type="molecule type" value="Genomic_DNA"/>
</dbReference>
<dbReference type="GO" id="GO:0005886">
    <property type="term" value="C:plasma membrane"/>
    <property type="evidence" value="ECO:0007669"/>
    <property type="project" value="UniProtKB-SubCell"/>
</dbReference>
<feature type="transmembrane region" description="Helical" evidence="8">
    <location>
        <begin position="89"/>
        <end position="111"/>
    </location>
</feature>
<feature type="transmembrane region" description="Helical" evidence="8">
    <location>
        <begin position="346"/>
        <end position="368"/>
    </location>
</feature>
<feature type="transmembrane region" description="Helical" evidence="8">
    <location>
        <begin position="163"/>
        <end position="184"/>
    </location>
</feature>
<sequence>MLPAVSTTHSEITLQIAIAGAAATSTTRGKRATTMDVLKHHIHHPMHKLESRRDVVRGFSPAWFTTTMGTGIVSILLYKFPYYAAPLQYISWGVAFFNLLLFIACCVLFLWRIVQYRDFGIIVMHPQQSMALGAIPMGLCTIVICLVLMLAPYNLSWVPTLALALWCIDVVLSVLSFLTIPFLVTSHQKHALESINATMILSAVPTIVAATGGAVVASAQSGSTATTIVIISYILWAMGLGIATMLLTLYLIRLILFKLPPKEAIGSVFIPLGPLGQASYGIQLLGIQAIRLFPTELAHIAYLGNVLQCGGFFIGLLLWALATWWFAHAIYSVVVTRINGRVPFNIGCWALIFPVGTFSSSTNALWTITGYSFFRVLAAILAAGLTLLWILVVIATVCYAWTGELFRPATVVQLELQDTELDAGDSECADESLEHSDSNV</sequence>
<feature type="transmembrane region" description="Helical" evidence="8">
    <location>
        <begin position="228"/>
        <end position="252"/>
    </location>
</feature>
<dbReference type="GO" id="GO:0000319">
    <property type="term" value="F:sulfite transmembrane transporter activity"/>
    <property type="evidence" value="ECO:0007669"/>
    <property type="project" value="TreeGrafter"/>
</dbReference>
<name>A0A9W8BLN2_9FUNG</name>
<reference evidence="9" key="1">
    <citation type="submission" date="2022-07" db="EMBL/GenBank/DDBJ databases">
        <title>Phylogenomic reconstructions and comparative analyses of Kickxellomycotina fungi.</title>
        <authorList>
            <person name="Reynolds N.K."/>
            <person name="Stajich J.E."/>
            <person name="Barry K."/>
            <person name="Grigoriev I.V."/>
            <person name="Crous P."/>
            <person name="Smith M.E."/>
        </authorList>
    </citation>
    <scope>NUCLEOTIDE SEQUENCE</scope>
    <source>
        <strain evidence="9">IMI 214461</strain>
    </source>
</reference>
<dbReference type="Proteomes" id="UP001150907">
    <property type="component" value="Unassembled WGS sequence"/>
</dbReference>
<gene>
    <name evidence="9" type="primary">SSU1</name>
    <name evidence="9" type="ORF">H4R26_001748</name>
</gene>
<evidence type="ECO:0000256" key="1">
    <source>
        <dbReference type="ARBA" id="ARBA00004651"/>
    </source>
</evidence>
<evidence type="ECO:0000256" key="3">
    <source>
        <dbReference type="ARBA" id="ARBA00022448"/>
    </source>
</evidence>
<dbReference type="PANTHER" id="PTHR31686:SF3">
    <property type="entry name" value="ACID TRANSPORT PROTEIN, PUTATIVE (AFU_ORTHOLOGUE AFUA_4G09410)-RELATED"/>
    <property type="match status" value="1"/>
</dbReference>
<keyword evidence="5 8" id="KW-0812">Transmembrane</keyword>
<feature type="transmembrane region" description="Helical" evidence="8">
    <location>
        <begin position="264"/>
        <end position="290"/>
    </location>
</feature>
<evidence type="ECO:0000256" key="4">
    <source>
        <dbReference type="ARBA" id="ARBA00022475"/>
    </source>
</evidence>
<evidence type="ECO:0000313" key="10">
    <source>
        <dbReference type="Proteomes" id="UP001150907"/>
    </source>
</evidence>
<evidence type="ECO:0000313" key="9">
    <source>
        <dbReference type="EMBL" id="KAJ2005790.1"/>
    </source>
</evidence>
<keyword evidence="6 8" id="KW-1133">Transmembrane helix</keyword>